<protein>
    <submittedName>
        <fullName evidence="1">Uncharacterized protein LOC109079354</fullName>
    </submittedName>
</protein>
<dbReference type="OrthoDB" id="9409434at2759"/>
<dbReference type="KEGG" id="ccar:109079354"/>
<evidence type="ECO:0000313" key="1">
    <source>
        <dbReference type="RefSeq" id="XP_042610375.1"/>
    </source>
</evidence>
<gene>
    <name evidence="1" type="primary">LOC109079354</name>
</gene>
<organism evidence="1">
    <name type="scientific">Cyprinus carpio</name>
    <name type="common">Common carp</name>
    <dbReference type="NCBI Taxonomy" id="7962"/>
    <lineage>
        <taxon>Eukaryota</taxon>
        <taxon>Metazoa</taxon>
        <taxon>Chordata</taxon>
        <taxon>Craniata</taxon>
        <taxon>Vertebrata</taxon>
        <taxon>Euteleostomi</taxon>
        <taxon>Actinopterygii</taxon>
        <taxon>Neopterygii</taxon>
        <taxon>Teleostei</taxon>
        <taxon>Ostariophysi</taxon>
        <taxon>Cypriniformes</taxon>
        <taxon>Cyprinidae</taxon>
        <taxon>Cyprininae</taxon>
        <taxon>Cyprinus</taxon>
    </lineage>
</organism>
<dbReference type="RefSeq" id="XP_042610375.1">
    <property type="nucleotide sequence ID" value="XM_042754441.1"/>
</dbReference>
<reference evidence="1" key="1">
    <citation type="submission" date="2025-08" db="UniProtKB">
        <authorList>
            <consortium name="RefSeq"/>
        </authorList>
    </citation>
    <scope>IDENTIFICATION</scope>
    <source>
        <tissue evidence="1">Muscle</tissue>
    </source>
</reference>
<dbReference type="AlphaFoldDB" id="A0A9R0AU53"/>
<proteinExistence type="predicted"/>
<name>A0A9R0AU53_CYPCA</name>
<accession>A0A9R0AU53</accession>
<dbReference type="GeneID" id="109079354"/>
<sequence length="357" mass="40803">MSGIVPKNKIKGVDFCGGQTHSYIIRSDLGCYMQSSNLNKGSDLTIFSLHPSCQNGDHYLADWYDNFYIIKGNSFRKVTDLSTDSDAVVLSLDDSCRGGDYYFSANGLFYIIFQEKGTFHQTSNLNKDGEEKTLRFNWYNGLYYWGQSNSFYLLRPVSEWGVEYNEGDSLTEDRCYNTYSVHPSVVNFLPGGLSMTKGPAFGKWENIKSASNDSKTAVTWHKKVIKKVGYNKEKIRDITHNWKFSMSATFESGALEGLIAKRQFSFSAEYGGSQVNTDKESWNEATEVEEQLSFVLNPNERLYLWQYNLGFGEESVLFCRDMKMDDEPDPPTEVPLPLAKNNENHWVLPQEPLHWDS</sequence>
<dbReference type="Proteomes" id="UP001155660">
    <property type="component" value="Unplaced"/>
</dbReference>